<keyword evidence="2" id="KW-0732">Signal</keyword>
<keyword evidence="4" id="KW-1185">Reference proteome</keyword>
<evidence type="ECO:0000313" key="3">
    <source>
        <dbReference type="Ensembl" id="ENSCSAVP00000018721.1"/>
    </source>
</evidence>
<reference evidence="4" key="1">
    <citation type="submission" date="2003-08" db="EMBL/GenBank/DDBJ databases">
        <authorList>
            <person name="Birren B."/>
            <person name="Nusbaum C."/>
            <person name="Abebe A."/>
            <person name="Abouelleil A."/>
            <person name="Adekoya E."/>
            <person name="Ait-zahra M."/>
            <person name="Allen N."/>
            <person name="Allen T."/>
            <person name="An P."/>
            <person name="Anderson M."/>
            <person name="Anderson S."/>
            <person name="Arachchi H."/>
            <person name="Armbruster J."/>
            <person name="Bachantsang P."/>
            <person name="Baldwin J."/>
            <person name="Barry A."/>
            <person name="Bayul T."/>
            <person name="Blitshsteyn B."/>
            <person name="Bloom T."/>
            <person name="Blye J."/>
            <person name="Boguslavskiy L."/>
            <person name="Borowsky M."/>
            <person name="Boukhgalter B."/>
            <person name="Brunache A."/>
            <person name="Butler J."/>
            <person name="Calixte N."/>
            <person name="Calvo S."/>
            <person name="Camarata J."/>
            <person name="Campo K."/>
            <person name="Chang J."/>
            <person name="Cheshatsang Y."/>
            <person name="Citroen M."/>
            <person name="Collymore A."/>
            <person name="Considine T."/>
            <person name="Cook A."/>
            <person name="Cooke P."/>
            <person name="Corum B."/>
            <person name="Cuomo C."/>
            <person name="David R."/>
            <person name="Dawoe T."/>
            <person name="Degray S."/>
            <person name="Dodge S."/>
            <person name="Dooley K."/>
            <person name="Dorje P."/>
            <person name="Dorjee K."/>
            <person name="Dorris L."/>
            <person name="Duffey N."/>
            <person name="Dupes A."/>
            <person name="Elkins T."/>
            <person name="Engels R."/>
            <person name="Erickson J."/>
            <person name="Farina A."/>
            <person name="Faro S."/>
            <person name="Ferreira P."/>
            <person name="Fischer H."/>
            <person name="Fitzgerald M."/>
            <person name="Foley K."/>
            <person name="Gage D."/>
            <person name="Galagan J."/>
            <person name="Gearin G."/>
            <person name="Gnerre S."/>
            <person name="Gnirke A."/>
            <person name="Goyette A."/>
            <person name="Graham J."/>
            <person name="Grandbois E."/>
            <person name="Gyaltsen K."/>
            <person name="Hafez N."/>
            <person name="Hagopian D."/>
            <person name="Hagos B."/>
            <person name="Hall J."/>
            <person name="Hatcher B."/>
            <person name="Heller A."/>
            <person name="Higgins H."/>
            <person name="Honan T."/>
            <person name="Horn A."/>
            <person name="Houde N."/>
            <person name="Hughes L."/>
            <person name="Hulme W."/>
            <person name="Husby E."/>
            <person name="Iliev I."/>
            <person name="Jaffe D."/>
            <person name="Jones C."/>
            <person name="Kamal M."/>
            <person name="Kamat A."/>
            <person name="Kamvysselis M."/>
            <person name="Karlsson E."/>
            <person name="Kells C."/>
            <person name="Kieu A."/>
            <person name="Kisner P."/>
            <person name="Kodira C."/>
            <person name="Kulbokas E."/>
            <person name="Labutti K."/>
            <person name="Lama D."/>
            <person name="Landers T."/>
            <person name="Leger J."/>
            <person name="Levine S."/>
            <person name="Lewis D."/>
            <person name="Lewis T."/>
            <person name="Lindblad-toh K."/>
            <person name="Liu X."/>
            <person name="Lokyitsang T."/>
            <person name="Lokyitsang Y."/>
            <person name="Lucien O."/>
            <person name="Lui A."/>
            <person name="Ma L.J."/>
            <person name="Mabbitt R."/>
            <person name="Macdonald J."/>
            <person name="Maclean C."/>
            <person name="Major J."/>
            <person name="Manning J."/>
            <person name="Marabella R."/>
            <person name="Maru K."/>
            <person name="Matthews C."/>
            <person name="Mauceli E."/>
            <person name="Mccarthy M."/>
            <person name="Mcdonough S."/>
            <person name="Mcghee T."/>
            <person name="Meldrim J."/>
            <person name="Meneus L."/>
            <person name="Mesirov J."/>
            <person name="Mihalev A."/>
            <person name="Mihova T."/>
            <person name="Mikkelsen T."/>
            <person name="Mlenga V."/>
            <person name="Moru K."/>
            <person name="Mozes J."/>
            <person name="Mulrain L."/>
            <person name="Munson G."/>
            <person name="Naylor J."/>
            <person name="Newes C."/>
            <person name="Nguyen C."/>
            <person name="Nguyen N."/>
            <person name="Nguyen T."/>
            <person name="Nicol R."/>
            <person name="Nielsen C."/>
            <person name="Nizzari M."/>
            <person name="Norbu C."/>
            <person name="Norbu N."/>
            <person name="O'donnell P."/>
            <person name="Okoawo O."/>
            <person name="O'leary S."/>
            <person name="Omotosho B."/>
            <person name="O'neill K."/>
            <person name="Osman S."/>
            <person name="Parker S."/>
            <person name="Perrin D."/>
            <person name="Phunkhang P."/>
            <person name="Piqani B."/>
            <person name="Purcell S."/>
            <person name="Rachupka T."/>
            <person name="Ramasamy U."/>
            <person name="Rameau R."/>
            <person name="Ray V."/>
            <person name="Raymond C."/>
            <person name="Retta R."/>
            <person name="Richardson S."/>
            <person name="Rise C."/>
            <person name="Rodriguez J."/>
            <person name="Rogers J."/>
            <person name="Rogov P."/>
            <person name="Rutman M."/>
            <person name="Schupbach R."/>
            <person name="Seaman C."/>
            <person name="Settipalli S."/>
            <person name="Sharpe T."/>
            <person name="Sheridan J."/>
            <person name="Sherpa N."/>
            <person name="Shi J."/>
            <person name="Smirnov S."/>
            <person name="Smith C."/>
            <person name="Sougnez C."/>
            <person name="Spencer B."/>
            <person name="Stalker J."/>
            <person name="Stange-thomann N."/>
            <person name="Stavropoulos S."/>
            <person name="Stetson K."/>
            <person name="Stone C."/>
            <person name="Stone S."/>
            <person name="Stubbs M."/>
            <person name="Talamas J."/>
            <person name="Tchuinga P."/>
            <person name="Tenzing P."/>
            <person name="Tesfaye S."/>
            <person name="Theodore J."/>
            <person name="Thoulutsang Y."/>
            <person name="Topham K."/>
            <person name="Towey S."/>
            <person name="Tsamla T."/>
            <person name="Tsomo N."/>
            <person name="Vallee D."/>
            <person name="Vassiliev H."/>
            <person name="Venkataraman V."/>
            <person name="Vinson J."/>
            <person name="Vo A."/>
            <person name="Wade C."/>
            <person name="Wang S."/>
            <person name="Wangchuk T."/>
            <person name="Wangdi T."/>
            <person name="Whittaker C."/>
            <person name="Wilkinson J."/>
            <person name="Wu Y."/>
            <person name="Wyman D."/>
            <person name="Yadav S."/>
            <person name="Yang S."/>
            <person name="Yang X."/>
            <person name="Yeager S."/>
            <person name="Yee E."/>
            <person name="Young G."/>
            <person name="Zainoun J."/>
            <person name="Zembeck L."/>
            <person name="Zimmer A."/>
            <person name="Zody M."/>
            <person name="Lander E."/>
        </authorList>
    </citation>
    <scope>NUCLEOTIDE SEQUENCE [LARGE SCALE GENOMIC DNA]</scope>
</reference>
<feature type="chain" id="PRO_5003578614" description="Tyrosine-protein kinase ephrin type A/B receptor-like domain-containing protein" evidence="2">
    <location>
        <begin position="28"/>
        <end position="182"/>
    </location>
</feature>
<evidence type="ECO:0000256" key="1">
    <source>
        <dbReference type="SAM" id="Phobius"/>
    </source>
</evidence>
<evidence type="ECO:0000313" key="4">
    <source>
        <dbReference type="Proteomes" id="UP000007875"/>
    </source>
</evidence>
<name>H2ZMA5_CIOSA</name>
<feature type="signal peptide" evidence="2">
    <location>
        <begin position="1"/>
        <end position="27"/>
    </location>
</feature>
<dbReference type="Ensembl" id="ENSCSAVT00000018926.1">
    <property type="protein sequence ID" value="ENSCSAVP00000018721.1"/>
    <property type="gene ID" value="ENSCSAVG00000011003.1"/>
</dbReference>
<proteinExistence type="predicted"/>
<dbReference type="InParanoid" id="H2ZMA5"/>
<evidence type="ECO:0008006" key="5">
    <source>
        <dbReference type="Google" id="ProtNLM"/>
    </source>
</evidence>
<reference evidence="3" key="2">
    <citation type="submission" date="2025-08" db="UniProtKB">
        <authorList>
            <consortium name="Ensembl"/>
        </authorList>
    </citation>
    <scope>IDENTIFICATION</scope>
</reference>
<keyword evidence="1" id="KW-0812">Transmembrane</keyword>
<dbReference type="AlphaFoldDB" id="H2ZMA5"/>
<keyword evidence="1" id="KW-0472">Membrane</keyword>
<evidence type="ECO:0000256" key="2">
    <source>
        <dbReference type="SAM" id="SignalP"/>
    </source>
</evidence>
<dbReference type="HOGENOM" id="CLU_1485243_0_0_1"/>
<reference evidence="3" key="3">
    <citation type="submission" date="2025-09" db="UniProtKB">
        <authorList>
            <consortium name="Ensembl"/>
        </authorList>
    </citation>
    <scope>IDENTIFICATION</scope>
</reference>
<sequence length="182" mass="19940">MMPKITVTWIQPLFFVALLAIFPMHTAEVQCPGVQQLLKEKGCGVCGVNQFYDNLICNSCPIGHCNPGGFTFTTCSPCNVSDDIVAHDFSTSRATVHPLLTTDAPGLLTRIMTTYEVRYSKGMETTYIPQYDDPLTAIPTVEPDEKGAHIGIIIGCSCFVGVVLLGLILYLCSSKRDQVCKW</sequence>
<dbReference type="GeneTree" id="ENSGT00530000068553"/>
<protein>
    <recommendedName>
        <fullName evidence="5">Tyrosine-protein kinase ephrin type A/B receptor-like domain-containing protein</fullName>
    </recommendedName>
</protein>
<keyword evidence="1" id="KW-1133">Transmembrane helix</keyword>
<accession>H2ZMA5</accession>
<feature type="transmembrane region" description="Helical" evidence="1">
    <location>
        <begin position="150"/>
        <end position="172"/>
    </location>
</feature>
<dbReference type="Proteomes" id="UP000007875">
    <property type="component" value="Unassembled WGS sequence"/>
</dbReference>
<organism evidence="3 4">
    <name type="scientific">Ciona savignyi</name>
    <name type="common">Pacific transparent sea squirt</name>
    <dbReference type="NCBI Taxonomy" id="51511"/>
    <lineage>
        <taxon>Eukaryota</taxon>
        <taxon>Metazoa</taxon>
        <taxon>Chordata</taxon>
        <taxon>Tunicata</taxon>
        <taxon>Ascidiacea</taxon>
        <taxon>Phlebobranchia</taxon>
        <taxon>Cionidae</taxon>
        <taxon>Ciona</taxon>
    </lineage>
</organism>